<sequence length="487" mass="57875">MNHFFSQLVADKKIKRQIKLLQAIYEANYPITLDEIADDFGTSKRTLFRDMKDLEHVLPEDNIVEFSTVSGYTINHAHLIEDLVAQVSEQSPLYTIVNNVYEEIFLTIDEWADDLFLSTSTLYRYLGYLKKVLKEFKLDLTLTPVAIVGEEVNIRHFYFHFFYNTNDISSMNRPTEKHQKIFRESYRFFSEVTNHRVATLHRSSLYWIMVTTKRLEQGHTITLDSSLKSIVRHLRAYEFTPQFGPIYFPDIEKQYVTEDEILYATLLTLDNYVYEKGELYETEDLLDKENLEVIHRFLVRAFAALEKELPEKETLSLYVLYLRNLFFLTKLTPLFQKNSMEVNKLIKHRHPVIYMKWLEILNDDPIKKKFGIEYAEDVAINLAMFTYFSQHGKSDKKKHVLFTFDGKKAYTNYLEILVNSFVNQNVKVTFLVNQHITSKIIEDLDVDIVIYNYKEDSEKLDCVKYRTERMPTEHDWERINNLIFDEQ</sequence>
<dbReference type="Pfam" id="PF05043">
    <property type="entry name" value="Mga"/>
    <property type="match status" value="1"/>
</dbReference>
<gene>
    <name evidence="5" type="ORF">EP57_02205</name>
</gene>
<dbReference type="STRING" id="1552123.EP57_02205"/>
<feature type="domain" description="Mga helix-turn-helix" evidence="3">
    <location>
        <begin position="81"/>
        <end position="162"/>
    </location>
</feature>
<dbReference type="OrthoDB" id="9815009at2"/>
<evidence type="ECO:0000313" key="5">
    <source>
        <dbReference type="EMBL" id="KGL43706.1"/>
    </source>
</evidence>
<accession>A0A099WGB8</accession>
<keyword evidence="6" id="KW-1185">Reference proteome</keyword>
<evidence type="ECO:0008006" key="7">
    <source>
        <dbReference type="Google" id="ProtNLM"/>
    </source>
</evidence>
<dbReference type="InterPro" id="IPR007737">
    <property type="entry name" value="Mga_HTH"/>
</dbReference>
<feature type="domain" description="M protein trans-acting positive regulator (MGA) HTH" evidence="4">
    <location>
        <begin position="12"/>
        <end position="65"/>
    </location>
</feature>
<evidence type="ECO:0000259" key="3">
    <source>
        <dbReference type="Pfam" id="PF05043"/>
    </source>
</evidence>
<proteinExistence type="predicted"/>
<evidence type="ECO:0000313" key="6">
    <source>
        <dbReference type="Proteomes" id="UP000029844"/>
    </source>
</evidence>
<evidence type="ECO:0000256" key="1">
    <source>
        <dbReference type="ARBA" id="ARBA00023015"/>
    </source>
</evidence>
<keyword evidence="2" id="KW-0804">Transcription</keyword>
<evidence type="ECO:0000256" key="2">
    <source>
        <dbReference type="ARBA" id="ARBA00023163"/>
    </source>
</evidence>
<dbReference type="RefSeq" id="WP_036083781.1">
    <property type="nucleotide sequence ID" value="NZ_CBCSHQ010000006.1"/>
</dbReference>
<dbReference type="InterPro" id="IPR050661">
    <property type="entry name" value="BglG_antiterminators"/>
</dbReference>
<comment type="caution">
    <text evidence="5">The sequence shown here is derived from an EMBL/GenBank/DDBJ whole genome shotgun (WGS) entry which is preliminary data.</text>
</comment>
<evidence type="ECO:0000259" key="4">
    <source>
        <dbReference type="Pfam" id="PF08280"/>
    </source>
</evidence>
<dbReference type="InterPro" id="IPR036390">
    <property type="entry name" value="WH_DNA-bd_sf"/>
</dbReference>
<dbReference type="InterPro" id="IPR036388">
    <property type="entry name" value="WH-like_DNA-bd_sf"/>
</dbReference>
<dbReference type="InterPro" id="IPR013199">
    <property type="entry name" value="HTH_Mga_DNA-bd_dom"/>
</dbReference>
<organism evidence="5 6">
    <name type="scientific">Listeria booriae</name>
    <dbReference type="NCBI Taxonomy" id="1552123"/>
    <lineage>
        <taxon>Bacteria</taxon>
        <taxon>Bacillati</taxon>
        <taxon>Bacillota</taxon>
        <taxon>Bacilli</taxon>
        <taxon>Bacillales</taxon>
        <taxon>Listeriaceae</taxon>
        <taxon>Listeria</taxon>
    </lineage>
</organism>
<dbReference type="PANTHER" id="PTHR30185:SF18">
    <property type="entry name" value="TRANSCRIPTIONAL REGULATOR MTLR"/>
    <property type="match status" value="1"/>
</dbReference>
<name>A0A099WGB8_9LIST</name>
<protein>
    <recommendedName>
        <fullName evidence="7">Mga helix-turn-helix domain-containing protein</fullName>
    </recommendedName>
</protein>
<dbReference type="SUPFAM" id="SSF46785">
    <property type="entry name" value="Winged helix' DNA-binding domain"/>
    <property type="match status" value="1"/>
</dbReference>
<dbReference type="Pfam" id="PF08280">
    <property type="entry name" value="HTH_Mga"/>
    <property type="match status" value="1"/>
</dbReference>
<keyword evidence="1" id="KW-0805">Transcription regulation</keyword>
<dbReference type="AlphaFoldDB" id="A0A099WGB8"/>
<dbReference type="eggNOG" id="COG3711">
    <property type="taxonomic scope" value="Bacteria"/>
</dbReference>
<reference evidence="5 6" key="1">
    <citation type="submission" date="2014-05" db="EMBL/GenBank/DDBJ databases">
        <title>Novel Listeriaceae from food processing environments.</title>
        <authorList>
            <person name="den Bakker H.C."/>
        </authorList>
    </citation>
    <scope>NUCLEOTIDE SEQUENCE [LARGE SCALE GENOMIC DNA]</scope>
    <source>
        <strain evidence="5 6">FSL A5-0281</strain>
    </source>
</reference>
<dbReference type="PANTHER" id="PTHR30185">
    <property type="entry name" value="CRYPTIC BETA-GLUCOSIDE BGL OPERON ANTITERMINATOR"/>
    <property type="match status" value="1"/>
</dbReference>
<dbReference type="GeneID" id="58716251"/>
<dbReference type="EMBL" id="JNFA01000004">
    <property type="protein sequence ID" value="KGL43706.1"/>
    <property type="molecule type" value="Genomic_DNA"/>
</dbReference>
<dbReference type="Gene3D" id="1.10.10.10">
    <property type="entry name" value="Winged helix-like DNA-binding domain superfamily/Winged helix DNA-binding domain"/>
    <property type="match status" value="1"/>
</dbReference>
<dbReference type="Proteomes" id="UP000029844">
    <property type="component" value="Unassembled WGS sequence"/>
</dbReference>